<comment type="caution">
    <text evidence="2">The sequence shown here is derived from an EMBL/GenBank/DDBJ whole genome shotgun (WGS) entry which is preliminary data.</text>
</comment>
<evidence type="ECO:0000313" key="3">
    <source>
        <dbReference type="Proteomes" id="UP000295499"/>
    </source>
</evidence>
<keyword evidence="3" id="KW-1185">Reference proteome</keyword>
<organism evidence="2 3">
    <name type="scientific">Pedobacter duraquae</name>
    <dbReference type="NCBI Taxonomy" id="425511"/>
    <lineage>
        <taxon>Bacteria</taxon>
        <taxon>Pseudomonadati</taxon>
        <taxon>Bacteroidota</taxon>
        <taxon>Sphingobacteriia</taxon>
        <taxon>Sphingobacteriales</taxon>
        <taxon>Sphingobacteriaceae</taxon>
        <taxon>Pedobacter</taxon>
    </lineage>
</organism>
<accession>A0A4R6IGJ9</accession>
<dbReference type="RefSeq" id="WP_133557895.1">
    <property type="nucleotide sequence ID" value="NZ_SNWM01000004.1"/>
</dbReference>
<evidence type="ECO:0000256" key="1">
    <source>
        <dbReference type="SAM" id="Phobius"/>
    </source>
</evidence>
<name>A0A4R6IGJ9_9SPHI</name>
<gene>
    <name evidence="2" type="ORF">CLV32_3603</name>
</gene>
<dbReference type="EMBL" id="SNWM01000004">
    <property type="protein sequence ID" value="TDO20966.1"/>
    <property type="molecule type" value="Genomic_DNA"/>
</dbReference>
<dbReference type="Proteomes" id="UP000295499">
    <property type="component" value="Unassembled WGS sequence"/>
</dbReference>
<sequence length="240" mass="27539">MEPKIPVSADAKRKLFITKSVLFAVLLFCIIYGGWHANRIWKDFYDSDLEVTDTYRDIFPAASAAKLKSAYTFFNGTSVPIATFTDKQKSFKLFVYKLDINSDQKIDSIVKRITKEPEDEDDRGDISSTTTKGFKISNQKQPPAGLKNLRVYLSGEDLKELIKNDTLLSYGLELKKLKVYDDKSKLLATVERENLSNVPYYAEVLFYKRKDGVYVFYKLMRTPGAEPENDELLYKLFTAP</sequence>
<keyword evidence="1" id="KW-0472">Membrane</keyword>
<feature type="transmembrane region" description="Helical" evidence="1">
    <location>
        <begin position="16"/>
        <end position="35"/>
    </location>
</feature>
<keyword evidence="1" id="KW-0812">Transmembrane</keyword>
<dbReference type="AlphaFoldDB" id="A0A4R6IGJ9"/>
<evidence type="ECO:0000313" key="2">
    <source>
        <dbReference type="EMBL" id="TDO20966.1"/>
    </source>
</evidence>
<reference evidence="2 3" key="1">
    <citation type="submission" date="2019-03" db="EMBL/GenBank/DDBJ databases">
        <title>Genomic Encyclopedia of Archaeal and Bacterial Type Strains, Phase II (KMG-II): from individual species to whole genera.</title>
        <authorList>
            <person name="Goeker M."/>
        </authorList>
    </citation>
    <scope>NUCLEOTIDE SEQUENCE [LARGE SCALE GENOMIC DNA]</scope>
    <source>
        <strain evidence="2 3">DSM 19034</strain>
    </source>
</reference>
<keyword evidence="1" id="KW-1133">Transmembrane helix</keyword>
<proteinExistence type="predicted"/>
<protein>
    <submittedName>
        <fullName evidence="2">Uncharacterized protein</fullName>
    </submittedName>
</protein>